<keyword evidence="3" id="KW-1185">Reference proteome</keyword>
<dbReference type="EMBL" id="CP002271">
    <property type="protein sequence ID" value="ADO74776.1"/>
    <property type="molecule type" value="Genomic_DNA"/>
</dbReference>
<proteinExistence type="predicted"/>
<evidence type="ECO:0000313" key="2">
    <source>
        <dbReference type="EMBL" id="ADO74776.1"/>
    </source>
</evidence>
<keyword evidence="1" id="KW-0812">Transmembrane</keyword>
<gene>
    <name evidence="2" type="ordered locus">STAUR_7020</name>
</gene>
<organism evidence="2 3">
    <name type="scientific">Stigmatella aurantiaca (strain DW4/3-1)</name>
    <dbReference type="NCBI Taxonomy" id="378806"/>
    <lineage>
        <taxon>Bacteria</taxon>
        <taxon>Pseudomonadati</taxon>
        <taxon>Myxococcota</taxon>
        <taxon>Myxococcia</taxon>
        <taxon>Myxococcales</taxon>
        <taxon>Cystobacterineae</taxon>
        <taxon>Archangiaceae</taxon>
        <taxon>Stigmatella</taxon>
    </lineage>
</organism>
<dbReference type="AlphaFoldDB" id="E3FW55"/>
<accession>E3FW55</accession>
<dbReference type="Proteomes" id="UP000001351">
    <property type="component" value="Chromosome"/>
</dbReference>
<evidence type="ECO:0000256" key="1">
    <source>
        <dbReference type="SAM" id="Phobius"/>
    </source>
</evidence>
<dbReference type="KEGG" id="sur:STAUR_7020"/>
<feature type="transmembrane region" description="Helical" evidence="1">
    <location>
        <begin position="33"/>
        <end position="60"/>
    </location>
</feature>
<reference evidence="2 3" key="1">
    <citation type="journal article" date="2011" name="Mol. Biol. Evol.">
        <title>Comparative genomic analysis of fruiting body formation in Myxococcales.</title>
        <authorList>
            <person name="Huntley S."/>
            <person name="Hamann N."/>
            <person name="Wegener-Feldbrugge S."/>
            <person name="Treuner-Lange A."/>
            <person name="Kube M."/>
            <person name="Reinhardt R."/>
            <person name="Klages S."/>
            <person name="Muller R."/>
            <person name="Ronning C.M."/>
            <person name="Nierman W.C."/>
            <person name="Sogaard-Andersen L."/>
        </authorList>
    </citation>
    <scope>NUCLEOTIDE SEQUENCE [LARGE SCALE GENOMIC DNA]</scope>
    <source>
        <strain evidence="2 3">DW4/3-1</strain>
    </source>
</reference>
<keyword evidence="1" id="KW-0472">Membrane</keyword>
<keyword evidence="1" id="KW-1133">Transmembrane helix</keyword>
<evidence type="ECO:0000313" key="3">
    <source>
        <dbReference type="Proteomes" id="UP000001351"/>
    </source>
</evidence>
<dbReference type="HOGENOM" id="CLU_2556674_0_0_7"/>
<feature type="transmembrane region" description="Helical" evidence="1">
    <location>
        <begin position="7"/>
        <end position="27"/>
    </location>
</feature>
<name>E3FW55_STIAD</name>
<sequence>MNLIEPIGVVSALTGAVVGAVLCWPIHPLLGAVGAVAGVLGGLMAMSVLLLVFMLVFTAVTEGPRAAMKLCRGFFSRPPPAP</sequence>
<protein>
    <submittedName>
        <fullName evidence="2">Conserved uncharacterized protein</fullName>
    </submittedName>
</protein>